<evidence type="ECO:0000313" key="1">
    <source>
        <dbReference type="EMBL" id="OXE28379.1"/>
    </source>
</evidence>
<reference evidence="1 2" key="1">
    <citation type="journal article" date="2017" name="Appl. Environ. Microbiol.">
        <title>Parallel evolution of two clades of a major Atlantic endemic Vibrio parahaemolyticus pathogen lineage by independent acquisition of related pathogenicity islands.</title>
        <authorList>
            <person name="Xu F."/>
            <person name="Gonzalez-Escalona N."/>
            <person name="Drees K.P."/>
            <person name="Sebra R.P."/>
            <person name="Cooper V.S."/>
            <person name="Jones S.H."/>
            <person name="Whistler C.A."/>
        </authorList>
    </citation>
    <scope>NUCLEOTIDE SEQUENCE [LARGE SCALE GENOMIC DNA]</scope>
    <source>
        <strain evidence="1 2">MAVP-3</strain>
    </source>
</reference>
<accession>A0A227IZW5</accession>
<feature type="non-terminal residue" evidence="1">
    <location>
        <position position="28"/>
    </location>
</feature>
<sequence length="28" mass="2763">MKKLTLLSVTAGSLTALLAIGMSATSLA</sequence>
<proteinExistence type="predicted"/>
<comment type="caution">
    <text evidence="1">The sequence shown here is derived from an EMBL/GenBank/DDBJ whole genome shotgun (WGS) entry which is preliminary data.</text>
</comment>
<dbReference type="Proteomes" id="UP000214596">
    <property type="component" value="Unassembled WGS sequence"/>
</dbReference>
<dbReference type="AlphaFoldDB" id="A0A227IZW5"/>
<evidence type="ECO:0000313" key="2">
    <source>
        <dbReference type="Proteomes" id="UP000214596"/>
    </source>
</evidence>
<name>A0A227IZW5_VIBPH</name>
<organism evidence="1 2">
    <name type="scientific">Vibrio parahaemolyticus</name>
    <dbReference type="NCBI Taxonomy" id="670"/>
    <lineage>
        <taxon>Bacteria</taxon>
        <taxon>Pseudomonadati</taxon>
        <taxon>Pseudomonadota</taxon>
        <taxon>Gammaproteobacteria</taxon>
        <taxon>Vibrionales</taxon>
        <taxon>Vibrionaceae</taxon>
        <taxon>Vibrio</taxon>
    </lineage>
</organism>
<protein>
    <submittedName>
        <fullName evidence="1">ATPase</fullName>
    </submittedName>
</protein>
<gene>
    <name evidence="1" type="ORF">CA163_34220</name>
</gene>
<dbReference type="EMBL" id="NIXT01004415">
    <property type="protein sequence ID" value="OXE28379.1"/>
    <property type="molecule type" value="Genomic_DNA"/>
</dbReference>